<evidence type="ECO:0000313" key="1">
    <source>
        <dbReference type="EMBL" id="KAI8001015.1"/>
    </source>
</evidence>
<comment type="caution">
    <text evidence="1">The sequence shown here is derived from an EMBL/GenBank/DDBJ whole genome shotgun (WGS) entry which is preliminary data.</text>
</comment>
<reference evidence="1 2" key="1">
    <citation type="journal article" date="2022" name="Plant J.">
        <title>Chromosome-level genome of Camellia lanceoleosa provides a valuable resource for understanding genome evolution and self-incompatibility.</title>
        <authorList>
            <person name="Gong W."/>
            <person name="Xiao S."/>
            <person name="Wang L."/>
            <person name="Liao Z."/>
            <person name="Chang Y."/>
            <person name="Mo W."/>
            <person name="Hu G."/>
            <person name="Li W."/>
            <person name="Zhao G."/>
            <person name="Zhu H."/>
            <person name="Hu X."/>
            <person name="Ji K."/>
            <person name="Xiang X."/>
            <person name="Song Q."/>
            <person name="Yuan D."/>
            <person name="Jin S."/>
            <person name="Zhang L."/>
        </authorList>
    </citation>
    <scope>NUCLEOTIDE SEQUENCE [LARGE SCALE GENOMIC DNA]</scope>
    <source>
        <strain evidence="1">SQ_2022a</strain>
    </source>
</reference>
<dbReference type="Proteomes" id="UP001060215">
    <property type="component" value="Chromosome 8"/>
</dbReference>
<dbReference type="EMBL" id="CM045765">
    <property type="protein sequence ID" value="KAI8001015.1"/>
    <property type="molecule type" value="Genomic_DNA"/>
</dbReference>
<organism evidence="1 2">
    <name type="scientific">Camellia lanceoleosa</name>
    <dbReference type="NCBI Taxonomy" id="1840588"/>
    <lineage>
        <taxon>Eukaryota</taxon>
        <taxon>Viridiplantae</taxon>
        <taxon>Streptophyta</taxon>
        <taxon>Embryophyta</taxon>
        <taxon>Tracheophyta</taxon>
        <taxon>Spermatophyta</taxon>
        <taxon>Magnoliopsida</taxon>
        <taxon>eudicotyledons</taxon>
        <taxon>Gunneridae</taxon>
        <taxon>Pentapetalae</taxon>
        <taxon>asterids</taxon>
        <taxon>Ericales</taxon>
        <taxon>Theaceae</taxon>
        <taxon>Camellia</taxon>
    </lineage>
</organism>
<protein>
    <submittedName>
        <fullName evidence="1">Uncharacterized protein</fullName>
    </submittedName>
</protein>
<evidence type="ECO:0000313" key="2">
    <source>
        <dbReference type="Proteomes" id="UP001060215"/>
    </source>
</evidence>
<sequence>MRKCGLHRHLRQYKRPSIAYEDSTRQMMGNSNRYTATYTRQMMENSSRYTEQTRLPAVYTTSKLSRPNFYQQSSLQPKQSILLLSAQKSCIRPLGIPNTELHMMLNRHKINNR</sequence>
<keyword evidence="2" id="KW-1185">Reference proteome</keyword>
<proteinExistence type="predicted"/>
<name>A0ACC0GIY4_9ERIC</name>
<gene>
    <name evidence="1" type="ORF">LOK49_LG09G01296</name>
</gene>
<accession>A0ACC0GIY4</accession>